<gene>
    <name evidence="5" type="ORF">H9894_07615</name>
</gene>
<keyword evidence="4" id="KW-0378">Hydrolase</keyword>
<dbReference type="PRINTS" id="PR00446">
    <property type="entry name" value="HYDRGNUPTAKE"/>
</dbReference>
<dbReference type="GO" id="GO:0004190">
    <property type="term" value="F:aspartic-type endopeptidase activity"/>
    <property type="evidence" value="ECO:0007669"/>
    <property type="project" value="UniProtKB-KW"/>
</dbReference>
<protein>
    <submittedName>
        <fullName evidence="5">HyaD/HybD family hydrogenase maturation endopeptidase</fullName>
    </submittedName>
</protein>
<dbReference type="SUPFAM" id="SSF53163">
    <property type="entry name" value="HybD-like"/>
    <property type="match status" value="1"/>
</dbReference>
<dbReference type="InterPro" id="IPR000671">
    <property type="entry name" value="Peptidase_A31"/>
</dbReference>
<dbReference type="CDD" id="cd06062">
    <property type="entry name" value="H2MP_MemB-H2up"/>
    <property type="match status" value="1"/>
</dbReference>
<reference evidence="5" key="1">
    <citation type="journal article" date="2021" name="PeerJ">
        <title>Extensive microbial diversity within the chicken gut microbiome revealed by metagenomics and culture.</title>
        <authorList>
            <person name="Gilroy R."/>
            <person name="Ravi A."/>
            <person name="Getino M."/>
            <person name="Pursley I."/>
            <person name="Horton D.L."/>
            <person name="Alikhan N.F."/>
            <person name="Baker D."/>
            <person name="Gharbi K."/>
            <person name="Hall N."/>
            <person name="Watson M."/>
            <person name="Adriaenssens E.M."/>
            <person name="Foster-Nyarko E."/>
            <person name="Jarju S."/>
            <person name="Secka A."/>
            <person name="Antonio M."/>
            <person name="Oren A."/>
            <person name="Chaudhuri R.R."/>
            <person name="La Ragione R."/>
            <person name="Hildebrand F."/>
            <person name="Pallen M.J."/>
        </authorList>
    </citation>
    <scope>NUCLEOTIDE SEQUENCE</scope>
    <source>
        <strain evidence="5">ChiHecec2B26-446</strain>
    </source>
</reference>
<dbReference type="InterPro" id="IPR023430">
    <property type="entry name" value="Pept_HybD-like_dom_sf"/>
</dbReference>
<dbReference type="PANTHER" id="PTHR30302:SF1">
    <property type="entry name" value="HYDROGENASE 2 MATURATION PROTEASE"/>
    <property type="match status" value="1"/>
</dbReference>
<dbReference type="EMBL" id="DXHV01000071">
    <property type="protein sequence ID" value="HIW01039.1"/>
    <property type="molecule type" value="Genomic_DNA"/>
</dbReference>
<evidence type="ECO:0000256" key="2">
    <source>
        <dbReference type="ARBA" id="ARBA00022670"/>
    </source>
</evidence>
<dbReference type="PANTHER" id="PTHR30302">
    <property type="entry name" value="HYDROGENASE 1 MATURATION PROTEASE"/>
    <property type="match status" value="1"/>
</dbReference>
<dbReference type="GO" id="GO:0016485">
    <property type="term" value="P:protein processing"/>
    <property type="evidence" value="ECO:0007669"/>
    <property type="project" value="TreeGrafter"/>
</dbReference>
<evidence type="ECO:0000313" key="6">
    <source>
        <dbReference type="Proteomes" id="UP000886752"/>
    </source>
</evidence>
<comment type="similarity">
    <text evidence="1">Belongs to the peptidase A31 family.</text>
</comment>
<accession>A0A9D1TQ45</accession>
<organism evidence="5 6">
    <name type="scientific">Candidatus Desulfovibrio intestinipullorum</name>
    <dbReference type="NCBI Taxonomy" id="2838536"/>
    <lineage>
        <taxon>Bacteria</taxon>
        <taxon>Pseudomonadati</taxon>
        <taxon>Thermodesulfobacteriota</taxon>
        <taxon>Desulfovibrionia</taxon>
        <taxon>Desulfovibrionales</taxon>
        <taxon>Desulfovibrionaceae</taxon>
        <taxon>Desulfovibrio</taxon>
    </lineage>
</organism>
<evidence type="ECO:0000256" key="1">
    <source>
        <dbReference type="ARBA" id="ARBA00006814"/>
    </source>
</evidence>
<dbReference type="Pfam" id="PF01750">
    <property type="entry name" value="HycI"/>
    <property type="match status" value="1"/>
</dbReference>
<evidence type="ECO:0000256" key="3">
    <source>
        <dbReference type="ARBA" id="ARBA00022750"/>
    </source>
</evidence>
<dbReference type="Gene3D" id="3.40.50.1450">
    <property type="entry name" value="HybD-like"/>
    <property type="match status" value="1"/>
</dbReference>
<keyword evidence="2" id="KW-0645">Protease</keyword>
<evidence type="ECO:0000256" key="4">
    <source>
        <dbReference type="ARBA" id="ARBA00022801"/>
    </source>
</evidence>
<comment type="caution">
    <text evidence="5">The sequence shown here is derived from an EMBL/GenBank/DDBJ whole genome shotgun (WGS) entry which is preliminary data.</text>
</comment>
<dbReference type="GO" id="GO:0008047">
    <property type="term" value="F:enzyme activator activity"/>
    <property type="evidence" value="ECO:0007669"/>
    <property type="project" value="InterPro"/>
</dbReference>
<evidence type="ECO:0000313" key="5">
    <source>
        <dbReference type="EMBL" id="HIW01039.1"/>
    </source>
</evidence>
<dbReference type="NCBIfam" id="TIGR00072">
    <property type="entry name" value="hydrog_prot"/>
    <property type="match status" value="1"/>
</dbReference>
<dbReference type="Proteomes" id="UP000886752">
    <property type="component" value="Unassembled WGS sequence"/>
</dbReference>
<sequence>MDSDKKMCILGVGNLLLRDEGFGVRAMEWLRDHYEWPDFVDFVDGGTQGRVLMTVLMDYERLVVLDIVRGQGEPGTVYLLENEDMRKSVSFCDSTHDTDFVDLLCTCDLLGKRPETIVIGFEPFDFASLEPELTDEARRLLPDFCRKAVREMKQRGWVNPQERD</sequence>
<dbReference type="AlphaFoldDB" id="A0A9D1TQ45"/>
<proteinExistence type="inferred from homology"/>
<keyword evidence="3" id="KW-0064">Aspartyl protease</keyword>
<name>A0A9D1TQ45_9BACT</name>
<reference evidence="5" key="2">
    <citation type="submission" date="2021-04" db="EMBL/GenBank/DDBJ databases">
        <authorList>
            <person name="Gilroy R."/>
        </authorList>
    </citation>
    <scope>NUCLEOTIDE SEQUENCE</scope>
    <source>
        <strain evidence="5">ChiHecec2B26-446</strain>
    </source>
</reference>